<dbReference type="Gene3D" id="3.40.190.10">
    <property type="entry name" value="Periplasmic binding protein-like II"/>
    <property type="match status" value="2"/>
</dbReference>
<evidence type="ECO:0000256" key="1">
    <source>
        <dbReference type="ARBA" id="ARBA00022729"/>
    </source>
</evidence>
<organism evidence="2 3">
    <name type="scientific">Blastococcus brunescens</name>
    <dbReference type="NCBI Taxonomy" id="1564165"/>
    <lineage>
        <taxon>Bacteria</taxon>
        <taxon>Bacillati</taxon>
        <taxon>Actinomycetota</taxon>
        <taxon>Actinomycetes</taxon>
        <taxon>Geodermatophilales</taxon>
        <taxon>Geodermatophilaceae</taxon>
        <taxon>Blastococcus</taxon>
    </lineage>
</organism>
<gene>
    <name evidence="2" type="ORF">U6N30_07345</name>
</gene>
<keyword evidence="3" id="KW-1185">Reference proteome</keyword>
<accession>A0ABZ1B3P8</accession>
<reference evidence="2 3" key="1">
    <citation type="submission" date="2023-12" db="EMBL/GenBank/DDBJ databases">
        <title>Blastococcus brunescens sp. nov., an actonobacterium isolated from sandstone collected in sahara desert.</title>
        <authorList>
            <person name="Gtari M."/>
            <person name="Ghodhbane F."/>
        </authorList>
    </citation>
    <scope>NUCLEOTIDE SEQUENCE [LARGE SCALE GENOMIC DNA]</scope>
    <source>
        <strain evidence="2 3">BMG 8361</strain>
    </source>
</reference>
<sequence length="303" mass="32466">MFWDDVIPVFESLYPGIEVETVDIAGPLLVQRYKSESSTGAATADMIIDNYGPQFIDLESDIMPRESSQAGDLPDFAKSNPGVYAVAADPSIILYNKALLTGDEVPTSLADVAALGAQHEGMITTYNTDIAFGYANWWTLVNEIENGTTLMEELAPNTTFETDGGTMAEKIAQGEYLAGYFQGGIVRGVLDDLGMADIVGWTFATDHNVVLPRLSAVFEEAAHPNAAALLQDFLLTAEGQSILCKSGMTAVRTDVDEECDMFALSNITDELGEESLVMPPPLSEDFVNDRADLAAQVSAAAGN</sequence>
<keyword evidence="1" id="KW-0732">Signal</keyword>
<dbReference type="Proteomes" id="UP001324287">
    <property type="component" value="Chromosome"/>
</dbReference>
<dbReference type="PANTHER" id="PTHR30006">
    <property type="entry name" value="THIAMINE-BINDING PERIPLASMIC PROTEIN-RELATED"/>
    <property type="match status" value="1"/>
</dbReference>
<evidence type="ECO:0000313" key="3">
    <source>
        <dbReference type="Proteomes" id="UP001324287"/>
    </source>
</evidence>
<dbReference type="InterPro" id="IPR006059">
    <property type="entry name" value="SBP"/>
</dbReference>
<proteinExistence type="predicted"/>
<protein>
    <submittedName>
        <fullName evidence="2">Extracellular solute-binding protein</fullName>
    </submittedName>
</protein>
<dbReference type="EMBL" id="CP141261">
    <property type="protein sequence ID" value="WRL65430.1"/>
    <property type="molecule type" value="Genomic_DNA"/>
</dbReference>
<evidence type="ECO:0000313" key="2">
    <source>
        <dbReference type="EMBL" id="WRL65430.1"/>
    </source>
</evidence>
<dbReference type="Pfam" id="PF13416">
    <property type="entry name" value="SBP_bac_8"/>
    <property type="match status" value="1"/>
</dbReference>
<name>A0ABZ1B3P8_9ACTN</name>
<dbReference type="SUPFAM" id="SSF53850">
    <property type="entry name" value="Periplasmic binding protein-like II"/>
    <property type="match status" value="1"/>
</dbReference>
<dbReference type="RefSeq" id="WP_324276752.1">
    <property type="nucleotide sequence ID" value="NZ_CP141261.1"/>
</dbReference>
<dbReference type="PANTHER" id="PTHR30006:SF25">
    <property type="entry name" value="PHOSPHOGLYCERATE TRANSPORT REGULATORY PROTEIN PGTC"/>
    <property type="match status" value="1"/>
</dbReference>